<keyword evidence="3" id="KW-1185">Reference proteome</keyword>
<gene>
    <name evidence="2" type="ORF">BDE18_0601</name>
    <name evidence="1" type="ORF">ESD82_19010</name>
</gene>
<dbReference type="AlphaFoldDB" id="A0AAE6TV94"/>
<proteinExistence type="predicted"/>
<evidence type="ECO:0000313" key="1">
    <source>
        <dbReference type="EMBL" id="QFG38142.1"/>
    </source>
</evidence>
<evidence type="ECO:0000313" key="3">
    <source>
        <dbReference type="Proteomes" id="UP000273626"/>
    </source>
</evidence>
<reference evidence="2 3" key="1">
    <citation type="submission" date="2018-10" db="EMBL/GenBank/DDBJ databases">
        <title>Genomic Encyclopedia of Archaeal and Bacterial Type Strains, Phase II (KMG-II): from individual species to whole genera.</title>
        <authorList>
            <person name="Goeker M."/>
        </authorList>
    </citation>
    <scope>NUCLEOTIDE SEQUENCE [LARGE SCALE GENOMIC DNA]</scope>
    <source>
        <strain evidence="3">ATCC 35512 / DSM 2944 / CIP 106514 / LMD 82.5 / NBRC 102493 / NCCB 82005 / GB17</strain>
        <strain evidence="2">DSM 2944</strain>
    </source>
</reference>
<reference evidence="1 4" key="2">
    <citation type="submission" date="2019-01" db="EMBL/GenBank/DDBJ databases">
        <title>Complete Genome Sequence and Annotation of the Paracoccus pantotrophus type strain DSM 2944.</title>
        <authorList>
            <person name="Bockwoldt J.A."/>
            <person name="Zimmermann M."/>
            <person name="Tiso T."/>
            <person name="Blank L.M."/>
        </authorList>
    </citation>
    <scope>NUCLEOTIDE SEQUENCE [LARGE SCALE GENOMIC DNA]</scope>
    <source>
        <strain evidence="1 4">DSM 2944</strain>
    </source>
</reference>
<sequence length="59" mass="6773">MTPWLQVLQRAIKFEEPNVIHFRHAQFHVNPKFNDPALFGGTFQIAVANDEQYAPSPAH</sequence>
<evidence type="ECO:0000313" key="2">
    <source>
        <dbReference type="EMBL" id="RKS51355.1"/>
    </source>
</evidence>
<evidence type="ECO:0000313" key="4">
    <source>
        <dbReference type="Proteomes" id="UP000326453"/>
    </source>
</evidence>
<dbReference type="KEGG" id="ppan:ESD82_19010"/>
<dbReference type="RefSeq" id="WP_147427615.1">
    <property type="nucleotide sequence ID" value="NZ_CP044426.1"/>
</dbReference>
<dbReference type="Proteomes" id="UP000326453">
    <property type="component" value="Chromosome 1"/>
</dbReference>
<accession>A0AAE6TV94</accession>
<dbReference type="EMBL" id="RBLI01000001">
    <property type="protein sequence ID" value="RKS51355.1"/>
    <property type="molecule type" value="Genomic_DNA"/>
</dbReference>
<protein>
    <submittedName>
        <fullName evidence="1">Uncharacterized protein</fullName>
    </submittedName>
</protein>
<dbReference type="Proteomes" id="UP000273626">
    <property type="component" value="Unassembled WGS sequence"/>
</dbReference>
<organism evidence="1 4">
    <name type="scientific">Paracoccus pantotrophus</name>
    <name type="common">Thiosphaera pantotropha</name>
    <dbReference type="NCBI Taxonomy" id="82367"/>
    <lineage>
        <taxon>Bacteria</taxon>
        <taxon>Pseudomonadati</taxon>
        <taxon>Pseudomonadota</taxon>
        <taxon>Alphaproteobacteria</taxon>
        <taxon>Rhodobacterales</taxon>
        <taxon>Paracoccaceae</taxon>
        <taxon>Paracoccus</taxon>
    </lineage>
</organism>
<dbReference type="EMBL" id="CP044426">
    <property type="protein sequence ID" value="QFG38142.1"/>
    <property type="molecule type" value="Genomic_DNA"/>
</dbReference>
<dbReference type="GeneID" id="51372688"/>
<name>A0AAE6TV94_PARPN</name>